<dbReference type="Gene3D" id="1.10.3810.10">
    <property type="entry name" value="Biosynthetic peptidoglycan transglycosylase-like"/>
    <property type="match status" value="1"/>
</dbReference>
<keyword evidence="7" id="KW-0808">Transferase</keyword>
<dbReference type="EC" id="2.4.99.28" evidence="10"/>
<dbReference type="Gene3D" id="3.40.710.10">
    <property type="entry name" value="DD-peptidase/beta-lactamase superfamily"/>
    <property type="match status" value="1"/>
</dbReference>
<evidence type="ECO:0000259" key="12">
    <source>
        <dbReference type="Pfam" id="PF00905"/>
    </source>
</evidence>
<dbReference type="RefSeq" id="WP_262310941.1">
    <property type="nucleotide sequence ID" value="NZ_CP106679.1"/>
</dbReference>
<dbReference type="InterPro" id="IPR011815">
    <property type="entry name" value="PBP_1c"/>
</dbReference>
<keyword evidence="9" id="KW-0511">Multifunctional enzyme</keyword>
<feature type="domain" description="Penicillin-binding protein transpeptidase" evidence="12">
    <location>
        <begin position="308"/>
        <end position="444"/>
    </location>
</feature>
<evidence type="ECO:0000259" key="13">
    <source>
        <dbReference type="Pfam" id="PF00912"/>
    </source>
</evidence>
<feature type="domain" description="Glycosyl transferase family 51" evidence="13">
    <location>
        <begin position="68"/>
        <end position="228"/>
    </location>
</feature>
<comment type="similarity">
    <text evidence="2">In the C-terminal section; belongs to the transpeptidase family.</text>
</comment>
<evidence type="ECO:0000256" key="8">
    <source>
        <dbReference type="ARBA" id="ARBA00022801"/>
    </source>
</evidence>
<evidence type="ECO:0000256" key="3">
    <source>
        <dbReference type="ARBA" id="ARBA00007739"/>
    </source>
</evidence>
<comment type="similarity">
    <text evidence="3">In the N-terminal section; belongs to the glycosyltransferase 51 family.</text>
</comment>
<organism evidence="15 16">
    <name type="scientific">Reichenbachiella agarivorans</name>
    <dbReference type="NCBI Taxonomy" id="2979464"/>
    <lineage>
        <taxon>Bacteria</taxon>
        <taxon>Pseudomonadati</taxon>
        <taxon>Bacteroidota</taxon>
        <taxon>Cytophagia</taxon>
        <taxon>Cytophagales</taxon>
        <taxon>Reichenbachiellaceae</taxon>
        <taxon>Reichenbachiella</taxon>
    </lineage>
</organism>
<dbReference type="Pfam" id="PF00912">
    <property type="entry name" value="Transgly"/>
    <property type="match status" value="1"/>
</dbReference>
<evidence type="ECO:0000256" key="6">
    <source>
        <dbReference type="ARBA" id="ARBA00022676"/>
    </source>
</evidence>
<dbReference type="InterPro" id="IPR001460">
    <property type="entry name" value="PCN-bd_Tpept"/>
</dbReference>
<evidence type="ECO:0000259" key="14">
    <source>
        <dbReference type="Pfam" id="PF06832"/>
    </source>
</evidence>
<keyword evidence="8" id="KW-0378">Hydrolase</keyword>
<dbReference type="SUPFAM" id="SSF56601">
    <property type="entry name" value="beta-lactamase/transpeptidase-like"/>
    <property type="match status" value="1"/>
</dbReference>
<gene>
    <name evidence="15" type="primary">pbpC</name>
    <name evidence="15" type="ORF">N6H18_06040</name>
</gene>
<dbReference type="Pfam" id="PF00905">
    <property type="entry name" value="Transpeptidase"/>
    <property type="match status" value="1"/>
</dbReference>
<evidence type="ECO:0000256" key="2">
    <source>
        <dbReference type="ARBA" id="ARBA00007090"/>
    </source>
</evidence>
<keyword evidence="16" id="KW-1185">Reference proteome</keyword>
<dbReference type="InterPro" id="IPR012338">
    <property type="entry name" value="Beta-lactam/transpept-like"/>
</dbReference>
<dbReference type="InterPro" id="IPR050396">
    <property type="entry name" value="Glycosyltr_51/Transpeptidase"/>
</dbReference>
<dbReference type="EMBL" id="CP106679">
    <property type="protein sequence ID" value="UXP33512.1"/>
    <property type="molecule type" value="Genomic_DNA"/>
</dbReference>
<evidence type="ECO:0000256" key="1">
    <source>
        <dbReference type="ARBA" id="ARBA00004752"/>
    </source>
</evidence>
<protein>
    <recommendedName>
        <fullName evidence="10">peptidoglycan glycosyltransferase</fullName>
        <ecNumber evidence="10">2.4.99.28</ecNumber>
    </recommendedName>
</protein>
<keyword evidence="4" id="KW-0121">Carboxypeptidase</keyword>
<dbReference type="InterPro" id="IPR001264">
    <property type="entry name" value="Glyco_trans_51"/>
</dbReference>
<feature type="domain" description="Penicillin-binding C-terminal" evidence="14">
    <location>
        <begin position="700"/>
        <end position="784"/>
    </location>
</feature>
<evidence type="ECO:0000256" key="7">
    <source>
        <dbReference type="ARBA" id="ARBA00022679"/>
    </source>
</evidence>
<sequence>MNSIKHFISKRSRRQRILIAVPLVSLFLFLLIPLPDPIFDVGYATTLETREGRLLGAMIAEDGQWRFPAQDSVPYKFEVGIKLFEDEYFDQHFGINPVSTVKALLSNIQAGEIKRGGSTLSMQVIRMARNNPSRTILEKCLEMLMALKLELFYSKQEILALYASHAPFGGNVVGLDAAAWRYYGRSSSQLSWGEATALAVLPNSPALIFPGKNENFLEEKRNRLLRKLLDRAVIDSLTYRLAIEEELPGRPKDLPRLAPHLLTRANKDGKRQQRIVTTLDPRLQSLVSQRANDHIQEWKHNHIHNAAVLVVEIETGEVKAYIGNVASGALHGEEVDVIPALRSTGSLLKPFLYAAAIDEGLIAPQQLLKDFPLIHKGFAPQNFDRKYRGAVAADEALRRSLNLPFVNLLIDYGYERFHQQLRNMGMKNLRYSADHYGLSIILGGSESSLWEMTNMYSNMYRSYNNGIKRSITASYNPSDYAQLVYSIDQVPAGDLGVMGQPMSIAASWATLSAMTGLTRPEEYEEWEQISGSENVAWKTGTSYGFRDAWAIGINGKYAVGVWVGNADGEGRPALVGVRAAAPLMFSVFSFLDGKLDLPVPTAETISESICIQSGQRANPHCVQVEARTVPATVARAPVCEYHQLLHLDSTERYQVNSSCYPVQAMKHQSWFVLPPVQAWYYRQYHSDYDEAPEFLQACDEQDSKEVMTFIYPKNRSKIFIPNEVEGKRGKAIFELAHRDNQQKVFWHLDGEYLGQTTSPHQMGITTGAGEHLLYLLDGEGHSQELIFTVVNN</sequence>
<evidence type="ECO:0000313" key="15">
    <source>
        <dbReference type="EMBL" id="UXP33512.1"/>
    </source>
</evidence>
<name>A0ABY6CSM1_9BACT</name>
<evidence type="ECO:0000256" key="4">
    <source>
        <dbReference type="ARBA" id="ARBA00022645"/>
    </source>
</evidence>
<comment type="pathway">
    <text evidence="1">Cell wall biogenesis; peptidoglycan biosynthesis.</text>
</comment>
<evidence type="ECO:0000256" key="9">
    <source>
        <dbReference type="ARBA" id="ARBA00023268"/>
    </source>
</evidence>
<dbReference type="NCBIfam" id="TIGR02073">
    <property type="entry name" value="PBP_1c"/>
    <property type="match status" value="1"/>
</dbReference>
<dbReference type="Pfam" id="PF06832">
    <property type="entry name" value="BiPBP_C"/>
    <property type="match status" value="1"/>
</dbReference>
<dbReference type="PANTHER" id="PTHR32282:SF15">
    <property type="entry name" value="PENICILLIN-BINDING PROTEIN 1C"/>
    <property type="match status" value="1"/>
</dbReference>
<evidence type="ECO:0000256" key="5">
    <source>
        <dbReference type="ARBA" id="ARBA00022670"/>
    </source>
</evidence>
<evidence type="ECO:0000313" key="16">
    <source>
        <dbReference type="Proteomes" id="UP001065174"/>
    </source>
</evidence>
<dbReference type="InterPro" id="IPR036950">
    <property type="entry name" value="PBP_transglycosylase"/>
</dbReference>
<evidence type="ECO:0000256" key="10">
    <source>
        <dbReference type="ARBA" id="ARBA00044770"/>
    </source>
</evidence>
<dbReference type="InterPro" id="IPR009647">
    <property type="entry name" value="PBP_C"/>
</dbReference>
<dbReference type="PANTHER" id="PTHR32282">
    <property type="entry name" value="BINDING PROTEIN TRANSPEPTIDASE, PUTATIVE-RELATED"/>
    <property type="match status" value="1"/>
</dbReference>
<accession>A0ABY6CSM1</accession>
<dbReference type="InterPro" id="IPR023346">
    <property type="entry name" value="Lysozyme-like_dom_sf"/>
</dbReference>
<evidence type="ECO:0000256" key="11">
    <source>
        <dbReference type="ARBA" id="ARBA00049902"/>
    </source>
</evidence>
<comment type="catalytic activity">
    <reaction evidence="11">
        <text>[GlcNAc-(1-&gt;4)-Mur2Ac(oyl-L-Ala-gamma-D-Glu-L-Lys-D-Ala-D-Ala)](n)-di-trans,octa-cis-undecaprenyl diphosphate + beta-D-GlcNAc-(1-&gt;4)-Mur2Ac(oyl-L-Ala-gamma-D-Glu-L-Lys-D-Ala-D-Ala)-di-trans,octa-cis-undecaprenyl diphosphate = [GlcNAc-(1-&gt;4)-Mur2Ac(oyl-L-Ala-gamma-D-Glu-L-Lys-D-Ala-D-Ala)](n+1)-di-trans,octa-cis-undecaprenyl diphosphate + di-trans,octa-cis-undecaprenyl diphosphate + H(+)</text>
        <dbReference type="Rhea" id="RHEA:23708"/>
        <dbReference type="Rhea" id="RHEA-COMP:9602"/>
        <dbReference type="Rhea" id="RHEA-COMP:9603"/>
        <dbReference type="ChEBI" id="CHEBI:15378"/>
        <dbReference type="ChEBI" id="CHEBI:58405"/>
        <dbReference type="ChEBI" id="CHEBI:60033"/>
        <dbReference type="ChEBI" id="CHEBI:78435"/>
        <dbReference type="EC" id="2.4.99.28"/>
    </reaction>
</comment>
<proteinExistence type="inferred from homology"/>
<keyword evidence="5" id="KW-0645">Protease</keyword>
<dbReference type="Proteomes" id="UP001065174">
    <property type="component" value="Chromosome"/>
</dbReference>
<keyword evidence="6" id="KW-0328">Glycosyltransferase</keyword>
<reference evidence="15" key="1">
    <citation type="submission" date="2022-09" db="EMBL/GenBank/DDBJ databases">
        <title>Comparative genomics and taxonomic characterization of three novel marine species of genus Reichenbachiella exhibiting antioxidant and polysaccharide degradation activities.</title>
        <authorList>
            <person name="Muhammad N."/>
            <person name="Lee Y.-J."/>
            <person name="Ko J."/>
            <person name="Kim S.-G."/>
        </authorList>
    </citation>
    <scope>NUCLEOTIDE SEQUENCE</scope>
    <source>
        <strain evidence="15">BKB1-1</strain>
    </source>
</reference>
<dbReference type="SUPFAM" id="SSF53955">
    <property type="entry name" value="Lysozyme-like"/>
    <property type="match status" value="1"/>
</dbReference>